<dbReference type="PANTHER" id="PTHR15032">
    <property type="entry name" value="N-ACYL-PHOSPHATIDYLETHANOLAMINE-HYDROLYZING PHOSPHOLIPASE D"/>
    <property type="match status" value="1"/>
</dbReference>
<dbReference type="Proteomes" id="UP001595907">
    <property type="component" value="Unassembled WGS sequence"/>
</dbReference>
<dbReference type="InterPro" id="IPR001279">
    <property type="entry name" value="Metallo-B-lactamas"/>
</dbReference>
<evidence type="ECO:0000313" key="3">
    <source>
        <dbReference type="Proteomes" id="UP001595907"/>
    </source>
</evidence>
<gene>
    <name evidence="2" type="ORF">ACFOWM_05935</name>
</gene>
<reference evidence="3" key="1">
    <citation type="journal article" date="2019" name="Int. J. Syst. Evol. Microbiol.">
        <title>The Global Catalogue of Microorganisms (GCM) 10K type strain sequencing project: providing services to taxonomists for standard genome sequencing and annotation.</title>
        <authorList>
            <consortium name="The Broad Institute Genomics Platform"/>
            <consortium name="The Broad Institute Genome Sequencing Center for Infectious Disease"/>
            <person name="Wu L."/>
            <person name="Ma J."/>
        </authorList>
    </citation>
    <scope>NUCLEOTIDE SEQUENCE [LARGE SCALE GENOMIC DNA]</scope>
    <source>
        <strain evidence="3">CECT 8289</strain>
    </source>
</reference>
<feature type="domain" description="Metallo-beta-lactamase" evidence="1">
    <location>
        <begin position="117"/>
        <end position="311"/>
    </location>
</feature>
<proteinExistence type="predicted"/>
<dbReference type="RefSeq" id="WP_379707782.1">
    <property type="nucleotide sequence ID" value="NZ_JBHSCZ010000001.1"/>
</dbReference>
<evidence type="ECO:0000259" key="1">
    <source>
        <dbReference type="Pfam" id="PF12706"/>
    </source>
</evidence>
<evidence type="ECO:0000313" key="2">
    <source>
        <dbReference type="EMBL" id="MFC4262405.1"/>
    </source>
</evidence>
<dbReference type="EMBL" id="JBHSCZ010000001">
    <property type="protein sequence ID" value="MFC4262405.1"/>
    <property type="molecule type" value="Genomic_DNA"/>
</dbReference>
<name>A0ABV8QRY7_9BACT</name>
<comment type="caution">
    <text evidence="2">The sequence shown here is derived from an EMBL/GenBank/DDBJ whole genome shotgun (WGS) entry which is preliminary data.</text>
</comment>
<dbReference type="InterPro" id="IPR024884">
    <property type="entry name" value="NAPE-PLD"/>
</dbReference>
<sequence length="363" mass="41439">MLYFFILLAIVIIATVVFLQSPKFGSLPKGKRLATLQQLPNYKNKQFQNIHPTPDLAEDVTYWKVLKDFIFNKNKHLKPTQPIPSKKTNLHALPINDDVLVWFGHSSYFFQTDGIKFLVDPVLSGAASPLPLSVQSFAGTDVYGVHDIPNIDYLIISHDHWDHLDYKTIKALQPNINKVICGWGVGAHFEKWGYTAEQIIEKNWNEQFTLHQGFTINTVPARHFSGRGLQRNTSLWQSYALKTPTKNIFIGGDSGYDTHFKTAGEALGPFDWAILECGQYDYSWKYIHMMPHEVLQAAADLKATQLLPLHWGKFKLANHNWYDPIVTLTQLSNNTIPIATPMIGETLQLQQTPTVQKWWEPLL</sequence>
<dbReference type="Pfam" id="PF12706">
    <property type="entry name" value="Lactamase_B_2"/>
    <property type="match status" value="1"/>
</dbReference>
<dbReference type="Gene3D" id="3.60.15.10">
    <property type="entry name" value="Ribonuclease Z/Hydroxyacylglutathione hydrolase-like"/>
    <property type="match status" value="1"/>
</dbReference>
<dbReference type="InterPro" id="IPR036866">
    <property type="entry name" value="RibonucZ/Hydroxyglut_hydro"/>
</dbReference>
<keyword evidence="3" id="KW-1185">Reference proteome</keyword>
<dbReference type="PANTHER" id="PTHR15032:SF4">
    <property type="entry name" value="N-ACYL-PHOSPHATIDYLETHANOLAMINE-HYDROLYZING PHOSPHOLIPASE D"/>
    <property type="match status" value="1"/>
</dbReference>
<accession>A0ABV8QRY7</accession>
<dbReference type="SUPFAM" id="SSF56281">
    <property type="entry name" value="Metallo-hydrolase/oxidoreductase"/>
    <property type="match status" value="1"/>
</dbReference>
<protein>
    <submittedName>
        <fullName evidence="2">MBL fold metallo-hydrolase</fullName>
    </submittedName>
</protein>
<dbReference type="PIRSF" id="PIRSF038896">
    <property type="entry name" value="NAPE-PLD"/>
    <property type="match status" value="1"/>
</dbReference>
<organism evidence="2 3">
    <name type="scientific">Ferruginibacter yonginensis</name>
    <dbReference type="NCBI Taxonomy" id="1310416"/>
    <lineage>
        <taxon>Bacteria</taxon>
        <taxon>Pseudomonadati</taxon>
        <taxon>Bacteroidota</taxon>
        <taxon>Chitinophagia</taxon>
        <taxon>Chitinophagales</taxon>
        <taxon>Chitinophagaceae</taxon>
        <taxon>Ferruginibacter</taxon>
    </lineage>
</organism>